<feature type="signal peptide" evidence="1">
    <location>
        <begin position="1"/>
        <end position="27"/>
    </location>
</feature>
<keyword evidence="1" id="KW-0732">Signal</keyword>
<dbReference type="AlphaFoldDB" id="A0A2S9XAD9"/>
<dbReference type="Proteomes" id="UP000239469">
    <property type="component" value="Unassembled WGS sequence"/>
</dbReference>
<accession>A0A2S9XAD9</accession>
<proteinExistence type="predicted"/>
<feature type="chain" id="PRO_5015596929" description="Alginate export domain-containing protein" evidence="1">
    <location>
        <begin position="28"/>
        <end position="414"/>
    </location>
</feature>
<organism evidence="2 3">
    <name type="scientific">Chromobacterium amazonense</name>
    <dbReference type="NCBI Taxonomy" id="1382803"/>
    <lineage>
        <taxon>Bacteria</taxon>
        <taxon>Pseudomonadati</taxon>
        <taxon>Pseudomonadota</taxon>
        <taxon>Betaproteobacteria</taxon>
        <taxon>Neisseriales</taxon>
        <taxon>Chromobacteriaceae</taxon>
        <taxon>Chromobacterium</taxon>
    </lineage>
</organism>
<name>A0A2S9XAD9_9NEIS</name>
<evidence type="ECO:0000313" key="2">
    <source>
        <dbReference type="EMBL" id="PRP72693.1"/>
    </source>
</evidence>
<gene>
    <name evidence="2" type="ORF">BUE93_01305</name>
</gene>
<dbReference type="RefSeq" id="WP_106075543.1">
    <property type="nucleotide sequence ID" value="NZ_MTBD01000001.1"/>
</dbReference>
<dbReference type="EMBL" id="MTBD01000001">
    <property type="protein sequence ID" value="PRP72693.1"/>
    <property type="molecule type" value="Genomic_DNA"/>
</dbReference>
<dbReference type="OrthoDB" id="5493663at2"/>
<protein>
    <recommendedName>
        <fullName evidence="4">Alginate export domain-containing protein</fullName>
    </recommendedName>
</protein>
<comment type="caution">
    <text evidence="2">The sequence shown here is derived from an EMBL/GenBank/DDBJ whole genome shotgun (WGS) entry which is preliminary data.</text>
</comment>
<reference evidence="2 3" key="1">
    <citation type="submission" date="2017-01" db="EMBL/GenBank/DDBJ databases">
        <title>New insights into the genetic diversity of Chromobacterium isolated from tropical freshwater lake.</title>
        <authorList>
            <person name="Santos A.B."/>
            <person name="Nascimento A.M."/>
            <person name="Da Silva P.C."/>
        </authorList>
    </citation>
    <scope>NUCLEOTIDE SEQUENCE [LARGE SCALE GENOMIC DNA]</scope>
    <source>
        <strain evidence="2 3">56AF</strain>
    </source>
</reference>
<evidence type="ECO:0000313" key="3">
    <source>
        <dbReference type="Proteomes" id="UP000239469"/>
    </source>
</evidence>
<evidence type="ECO:0000256" key="1">
    <source>
        <dbReference type="SAM" id="SignalP"/>
    </source>
</evidence>
<sequence>MRSRFHCRIAAVLSGALLALSVGASQAGDAAEETGGLRFEHDALLQLIHESGRLYPALGGGVSQRSDAELRLDLRLKCESGACDGSRAVLKPRFWLGEESKPDALPSQRPEPLLEGYAIVPVGRGEIGAGKRLIGWGPSMLYSPTNRLFPDNGAVTPRREIAGKPMAFASLPISERGRLNLLAANPNLDPVPGVRDGDGLFMLARGEWNWVTEPSATLGAVAAGGGGFQPYFGGYAQYGLDDAWTLSGEFAASRGYARRDTAGPWLAQDDERWRWDGTLGLRYGLASGAEIGLELIYNGYAMTPEEWANPQLAAAPSSGSKPSHNRPLHPFAQQRYALLQTTWPKLFGDRRWGVTARWQQGLDRPSSDAFVELSFSPGDAATVYLGVSRSRVADDLKQTRALPRNAYLALEIHF</sequence>
<evidence type="ECO:0008006" key="4">
    <source>
        <dbReference type="Google" id="ProtNLM"/>
    </source>
</evidence>